<dbReference type="Proteomes" id="UP000018468">
    <property type="component" value="Linkage group LG8"/>
</dbReference>
<evidence type="ECO:0000259" key="7">
    <source>
        <dbReference type="PROSITE" id="PS50016"/>
    </source>
</evidence>
<dbReference type="Bgee" id="ENSLOCG00000016534">
    <property type="expression patterns" value="Expressed in brain and 7 other cell types or tissues"/>
</dbReference>
<dbReference type="GeneTree" id="ENSGT00940000156124"/>
<evidence type="ECO:0000256" key="1">
    <source>
        <dbReference type="ARBA" id="ARBA00022723"/>
    </source>
</evidence>
<reference evidence="8" key="2">
    <citation type="submission" date="2025-08" db="UniProtKB">
        <authorList>
            <consortium name="Ensembl"/>
        </authorList>
    </citation>
    <scope>IDENTIFICATION</scope>
</reference>
<dbReference type="HOGENOM" id="CLU_020260_1_0_1"/>
<protein>
    <submittedName>
        <fullName evidence="8">PHD finger protein 21B</fullName>
    </submittedName>
</protein>
<dbReference type="Pfam" id="PF00628">
    <property type="entry name" value="PHD"/>
    <property type="match status" value="1"/>
</dbReference>
<keyword evidence="9" id="KW-1185">Reference proteome</keyword>
<organism evidence="8 9">
    <name type="scientific">Lepisosteus oculatus</name>
    <name type="common">Spotted gar</name>
    <dbReference type="NCBI Taxonomy" id="7918"/>
    <lineage>
        <taxon>Eukaryota</taxon>
        <taxon>Metazoa</taxon>
        <taxon>Chordata</taxon>
        <taxon>Craniata</taxon>
        <taxon>Vertebrata</taxon>
        <taxon>Euteleostomi</taxon>
        <taxon>Actinopterygii</taxon>
        <taxon>Neopterygii</taxon>
        <taxon>Holostei</taxon>
        <taxon>Semionotiformes</taxon>
        <taxon>Lepisosteidae</taxon>
        <taxon>Lepisosteus</taxon>
    </lineage>
</organism>
<evidence type="ECO:0000256" key="4">
    <source>
        <dbReference type="PROSITE-ProRule" id="PRU00146"/>
    </source>
</evidence>
<proteinExistence type="predicted"/>
<dbReference type="SUPFAM" id="SSF57903">
    <property type="entry name" value="FYVE/PHD zinc finger"/>
    <property type="match status" value="1"/>
</dbReference>
<dbReference type="InParanoid" id="W5NIG4"/>
<feature type="compositionally biased region" description="Basic and acidic residues" evidence="6">
    <location>
        <begin position="1"/>
        <end position="19"/>
    </location>
</feature>
<dbReference type="AlphaFoldDB" id="W5NIG4"/>
<feature type="region of interest" description="Disordered" evidence="6">
    <location>
        <begin position="257"/>
        <end position="291"/>
    </location>
</feature>
<feature type="domain" description="PHD-type" evidence="7">
    <location>
        <begin position="368"/>
        <end position="415"/>
    </location>
</feature>
<evidence type="ECO:0000256" key="3">
    <source>
        <dbReference type="ARBA" id="ARBA00022833"/>
    </source>
</evidence>
<dbReference type="InterPro" id="IPR001965">
    <property type="entry name" value="Znf_PHD"/>
</dbReference>
<name>W5NIG4_LEPOC</name>
<feature type="region of interest" description="Disordered" evidence="6">
    <location>
        <begin position="533"/>
        <end position="558"/>
    </location>
</feature>
<evidence type="ECO:0000256" key="6">
    <source>
        <dbReference type="SAM" id="MobiDB-lite"/>
    </source>
</evidence>
<evidence type="ECO:0000313" key="8">
    <source>
        <dbReference type="Ensembl" id="ENSLOCP00000020423.1"/>
    </source>
</evidence>
<dbReference type="OMA" id="VCMDQRD"/>
<dbReference type="EMBL" id="AHAT01033507">
    <property type="status" value="NOT_ANNOTATED_CDS"/>
    <property type="molecule type" value="Genomic_DNA"/>
</dbReference>
<dbReference type="GO" id="GO:0008270">
    <property type="term" value="F:zinc ion binding"/>
    <property type="evidence" value="ECO:0007669"/>
    <property type="project" value="UniProtKB-KW"/>
</dbReference>
<reference evidence="9" key="1">
    <citation type="submission" date="2011-12" db="EMBL/GenBank/DDBJ databases">
        <title>The Draft Genome of Lepisosteus oculatus.</title>
        <authorList>
            <consortium name="The Broad Institute Genome Assembly &amp; Analysis Group"/>
            <consortium name="Computational R&amp;D Group"/>
            <consortium name="and Sequencing Platform"/>
            <person name="Di Palma F."/>
            <person name="Alfoldi J."/>
            <person name="Johnson J."/>
            <person name="Berlin A."/>
            <person name="Gnerre S."/>
            <person name="Jaffe D."/>
            <person name="MacCallum I."/>
            <person name="Young S."/>
            <person name="Walker B.J."/>
            <person name="Lander E.S."/>
            <person name="Lindblad-Toh K."/>
        </authorList>
    </citation>
    <scope>NUCLEOTIDE SEQUENCE [LARGE SCALE GENOMIC DNA]</scope>
</reference>
<keyword evidence="3" id="KW-0862">Zinc</keyword>
<dbReference type="InterPro" id="IPR019787">
    <property type="entry name" value="Znf_PHD-finger"/>
</dbReference>
<keyword evidence="2 4" id="KW-0863">Zinc-finger</keyword>
<dbReference type="InterPro" id="IPR013083">
    <property type="entry name" value="Znf_RING/FYVE/PHD"/>
</dbReference>
<evidence type="ECO:0000256" key="2">
    <source>
        <dbReference type="ARBA" id="ARBA00022771"/>
    </source>
</evidence>
<dbReference type="STRING" id="7918.ENSLOCP00000020423"/>
<dbReference type="Gene3D" id="3.30.40.10">
    <property type="entry name" value="Zinc/RING finger domain, C3HC4 (zinc finger)"/>
    <property type="match status" value="1"/>
</dbReference>
<evidence type="ECO:0000256" key="5">
    <source>
        <dbReference type="SAM" id="Coils"/>
    </source>
</evidence>
<accession>W5NIG4</accession>
<sequence>MKQDPQNGELKKQLHERQTRITALSEKQKLAVRSCPVGNTKPISLIKPPNQSIAISVVPAKNPVSMVTAHINGQKAASTEPLQTAPINLQTANKVVGNSLNSVGRRVAEIPNSQMLGTITAVPIKVPQVSSLHRLAGQAPTVLPQVRPKTLIPDSLPHSPCQEQMSSQPQSLQKATVVSIKNPGPALPTANNTVSHVQLPNGQSATPGLQEPPTVSTAISTAGVAYAIISTSPSNSSGSAVSVVNEAIKVIIIQPQVQSGPQKQPEPKAEAPSQEPVLTSPAPVKKKREEDPEKIAFMVALGLVTTEHLEEIQSKRQERKRRSTANPAYSGLFEPERKRLASNYLNHPLFLTARANEDLCWKDDIVHDEHCAVCKERGELQRCHSCPRAYHPDCLDTPLKTPPKGVWVCPKCHKKVLNKDSMSWPQNLAVVQSYITHKTVKEEEKRKLLKRSSELKSERAQLEEREQQLSDSLAKCVDLKNSLLGKQKETQSALDRLKALIRLIQRDQMIQVTMTATTTTGAALLTLPWIKPPSSASSPSAGTSAHVQKGLSQSQGNN</sequence>
<dbReference type="Ensembl" id="ENSLOCT00000020458.1">
    <property type="protein sequence ID" value="ENSLOCP00000020423.1"/>
    <property type="gene ID" value="ENSLOCG00000016534.1"/>
</dbReference>
<feature type="compositionally biased region" description="Low complexity" evidence="6">
    <location>
        <begin position="533"/>
        <end position="545"/>
    </location>
</feature>
<dbReference type="CDD" id="cd15524">
    <property type="entry name" value="PHD_PHF21B"/>
    <property type="match status" value="1"/>
</dbReference>
<keyword evidence="1" id="KW-0479">Metal-binding</keyword>
<evidence type="ECO:0000313" key="9">
    <source>
        <dbReference type="Proteomes" id="UP000018468"/>
    </source>
</evidence>
<dbReference type="SMART" id="SM00249">
    <property type="entry name" value="PHD"/>
    <property type="match status" value="1"/>
</dbReference>
<feature type="region of interest" description="Disordered" evidence="6">
    <location>
        <begin position="1"/>
        <end position="21"/>
    </location>
</feature>
<dbReference type="PROSITE" id="PS50016">
    <property type="entry name" value="ZF_PHD_2"/>
    <property type="match status" value="1"/>
</dbReference>
<keyword evidence="5" id="KW-0175">Coiled coil</keyword>
<dbReference type="InterPro" id="IPR011011">
    <property type="entry name" value="Znf_FYVE_PHD"/>
</dbReference>
<dbReference type="eggNOG" id="KOG0383">
    <property type="taxonomic scope" value="Eukaryota"/>
</dbReference>
<reference evidence="8" key="3">
    <citation type="submission" date="2025-09" db="UniProtKB">
        <authorList>
            <consortium name="Ensembl"/>
        </authorList>
    </citation>
    <scope>IDENTIFICATION</scope>
</reference>
<dbReference type="PANTHER" id="PTHR24102">
    <property type="entry name" value="PHD FINGER PROTEIN"/>
    <property type="match status" value="1"/>
</dbReference>
<dbReference type="PANTHER" id="PTHR24102:SF18">
    <property type="entry name" value="PHD FINGER PROTEIN 21B"/>
    <property type="match status" value="1"/>
</dbReference>
<feature type="coiled-coil region" evidence="5">
    <location>
        <begin position="445"/>
        <end position="475"/>
    </location>
</feature>